<dbReference type="InterPro" id="IPR014535">
    <property type="entry name" value="Hpre_diP_synt_I"/>
</dbReference>
<keyword evidence="1" id="KW-0472">Membrane</keyword>
<feature type="transmembrane region" description="Helical" evidence="1">
    <location>
        <begin position="139"/>
        <end position="161"/>
    </location>
</feature>
<protein>
    <submittedName>
        <fullName evidence="2">Heptaprenyl diphosphate synthase</fullName>
    </submittedName>
</protein>
<gene>
    <name evidence="2" type="ORF">PATL70BA_1520</name>
</gene>
<keyword evidence="1" id="KW-1133">Transmembrane helix</keyword>
<organism evidence="2 3">
    <name type="scientific">Petrocella atlantisensis</name>
    <dbReference type="NCBI Taxonomy" id="2173034"/>
    <lineage>
        <taxon>Bacteria</taxon>
        <taxon>Bacillati</taxon>
        <taxon>Bacillota</taxon>
        <taxon>Clostridia</taxon>
        <taxon>Lachnospirales</taxon>
        <taxon>Vallitaleaceae</taxon>
        <taxon>Petrocella</taxon>
    </lineage>
</organism>
<dbReference type="Gene3D" id="1.10.1760.20">
    <property type="match status" value="1"/>
</dbReference>
<dbReference type="PIRSF" id="PIRSF027391">
    <property type="entry name" value="Hpre_diP_synt_I"/>
    <property type="match status" value="1"/>
</dbReference>
<dbReference type="RefSeq" id="WP_243116010.1">
    <property type="nucleotide sequence ID" value="NZ_LR130778.1"/>
</dbReference>
<dbReference type="Proteomes" id="UP000279029">
    <property type="component" value="Chromosome"/>
</dbReference>
<keyword evidence="1" id="KW-0812">Transmembrane</keyword>
<accession>A0A3P7NWQ9</accession>
<dbReference type="EMBL" id="LR130778">
    <property type="protein sequence ID" value="VDN47405.1"/>
    <property type="molecule type" value="Genomic_DNA"/>
</dbReference>
<name>A0A3P7NWQ9_9FIRM</name>
<keyword evidence="3" id="KW-1185">Reference proteome</keyword>
<sequence length="177" mass="19183">MQFHNKLPLRRMIILGLLIAIALVLSYFERFIPLSFAVPGIKLGLANVVTLLAINLYRPKDVYFLVVLRVILASIFIGSMMSLWYSMAGGLLSATGMLLMSSLPKDKVSIVGISVIGAICHNIGQIIIVSIITGSAYVAMTYFPILVVAAIVAGIFIGYVAKATKPYLARIVLDHNS</sequence>
<proteinExistence type="predicted"/>
<evidence type="ECO:0000313" key="2">
    <source>
        <dbReference type="EMBL" id="VDN47405.1"/>
    </source>
</evidence>
<dbReference type="Pfam" id="PF07456">
    <property type="entry name" value="Hpre_diP_synt_I"/>
    <property type="match status" value="1"/>
</dbReference>
<feature type="transmembrane region" description="Helical" evidence="1">
    <location>
        <begin position="110"/>
        <end position="133"/>
    </location>
</feature>
<feature type="transmembrane region" description="Helical" evidence="1">
    <location>
        <begin position="12"/>
        <end position="28"/>
    </location>
</feature>
<dbReference type="InterPro" id="IPR010898">
    <property type="entry name" value="Hpre_diP_synth_I"/>
</dbReference>
<evidence type="ECO:0000256" key="1">
    <source>
        <dbReference type="SAM" id="Phobius"/>
    </source>
</evidence>
<evidence type="ECO:0000313" key="3">
    <source>
        <dbReference type="Proteomes" id="UP000279029"/>
    </source>
</evidence>
<dbReference type="AlphaFoldDB" id="A0A3P7NWQ9"/>
<feature type="transmembrane region" description="Helical" evidence="1">
    <location>
        <begin position="61"/>
        <end position="77"/>
    </location>
</feature>
<dbReference type="KEGG" id="cbar:PATL70BA_1520"/>
<feature type="transmembrane region" description="Helical" evidence="1">
    <location>
        <begin position="34"/>
        <end position="54"/>
    </location>
</feature>
<reference evidence="2 3" key="1">
    <citation type="submission" date="2018-09" db="EMBL/GenBank/DDBJ databases">
        <authorList>
            <person name="Postec A."/>
        </authorList>
    </citation>
    <scope>NUCLEOTIDE SEQUENCE [LARGE SCALE GENOMIC DNA]</scope>
    <source>
        <strain evidence="2">70B-A</strain>
    </source>
</reference>